<feature type="compositionally biased region" description="Basic and acidic residues" evidence="1">
    <location>
        <begin position="85"/>
        <end position="98"/>
    </location>
</feature>
<feature type="compositionally biased region" description="Low complexity" evidence="1">
    <location>
        <begin position="1012"/>
        <end position="1063"/>
    </location>
</feature>
<feature type="compositionally biased region" description="Basic and acidic residues" evidence="1">
    <location>
        <begin position="44"/>
        <end position="56"/>
    </location>
</feature>
<feature type="compositionally biased region" description="Basic and acidic residues" evidence="1">
    <location>
        <begin position="682"/>
        <end position="693"/>
    </location>
</feature>
<reference evidence="2 3" key="1">
    <citation type="journal article" date="2021" name="Nat. Plants">
        <title>The Taxus genome provides insights into paclitaxel biosynthesis.</title>
        <authorList>
            <person name="Xiong X."/>
            <person name="Gou J."/>
            <person name="Liao Q."/>
            <person name="Li Y."/>
            <person name="Zhou Q."/>
            <person name="Bi G."/>
            <person name="Li C."/>
            <person name="Du R."/>
            <person name="Wang X."/>
            <person name="Sun T."/>
            <person name="Guo L."/>
            <person name="Liang H."/>
            <person name="Lu P."/>
            <person name="Wu Y."/>
            <person name="Zhang Z."/>
            <person name="Ro D.K."/>
            <person name="Shang Y."/>
            <person name="Huang S."/>
            <person name="Yan J."/>
        </authorList>
    </citation>
    <scope>NUCLEOTIDE SEQUENCE [LARGE SCALE GENOMIC DNA]</scope>
    <source>
        <strain evidence="2">Ta-2019</strain>
    </source>
</reference>
<keyword evidence="3" id="KW-1185">Reference proteome</keyword>
<dbReference type="PANTHER" id="PTHR34798">
    <property type="entry name" value="PROTEIN TIME FOR COFFEE"/>
    <property type="match status" value="1"/>
</dbReference>
<proteinExistence type="predicted"/>
<dbReference type="PANTHER" id="PTHR34798:SF2">
    <property type="entry name" value="PROTEIN TIME FOR COFFEE"/>
    <property type="match status" value="1"/>
</dbReference>
<feature type="compositionally biased region" description="Acidic residues" evidence="1">
    <location>
        <begin position="99"/>
        <end position="120"/>
    </location>
</feature>
<comment type="caution">
    <text evidence="2">The sequence shown here is derived from an EMBL/GenBank/DDBJ whole genome shotgun (WGS) entry which is preliminary data.</text>
</comment>
<feature type="compositionally biased region" description="Basic residues" evidence="1">
    <location>
        <begin position="126"/>
        <end position="136"/>
    </location>
</feature>
<feature type="region of interest" description="Disordered" evidence="1">
    <location>
        <begin position="999"/>
        <end position="1072"/>
    </location>
</feature>
<accession>A0AA38CRX2</accession>
<name>A0AA38CRX2_TAXCH</name>
<feature type="compositionally biased region" description="Polar residues" evidence="1">
    <location>
        <begin position="167"/>
        <end position="178"/>
    </location>
</feature>
<dbReference type="OMA" id="KSEMNAH"/>
<feature type="region of interest" description="Disordered" evidence="1">
    <location>
        <begin position="1224"/>
        <end position="1288"/>
    </location>
</feature>
<feature type="compositionally biased region" description="Polar residues" evidence="1">
    <location>
        <begin position="1225"/>
        <end position="1264"/>
    </location>
</feature>
<dbReference type="GO" id="GO:0042752">
    <property type="term" value="P:regulation of circadian rhythm"/>
    <property type="evidence" value="ECO:0007669"/>
    <property type="project" value="InterPro"/>
</dbReference>
<sequence>MDRGRESRRGGGGGPISGHPASRRRPRSGLKDSAAALDEEDGLNESHDSTRLRERSSSNTIHNSNNNKKERSSLPSSRNKRRRPGLPERFHGGGRDRDNDEGDESSEESPVEEEEEDDDEPPHRPLPNHRRTKFKSQWKVSEDMVGVGHVQVPRKARSVSVKRPHESTSSAVLLTSGVSDGCAHRRQKSPSPVRPTVVPASPSSSNQASVKPGRRMKPIGIKPRPSKMAKVSNSISEREVEVAEVLFGLTRQFHNHHPALESYAYANANASNPDAKDYSNDVSPLPTSSVVSSPISTSISPPPPSSPALTLPHHSISAPTPPTAPKKKRPRPAKPEEANPASAMRPPVSVSAPVTMPTIASGARNDTEPAYQAIKMEISSLKSEADTVFSGGIPSVATTTCASSIFATPNHVSTTPIPLNQTDESIASEKIATTKYADLISITAERTADAKISDLKMTTEELVDGHSPDLKTIPSDKVRGVNSADVKSVTNDDTLETKESNPADVSEDMNKLVPDISDSQSDQITKKEIDVPTNDLSSCPEKKMENANMLLQPPKTESVVEEKFKFDLMAPPEKSSFDTDDDSVPDAIGNGVPEVTEEGTGEITDISEVKAVTVKEERQSDKMEDELRVEETEKNYHQRDEGGGKILEEHIKEQRGIYLQLDGEKLENMSSKPLPQKQSRAVRNESRSEKPEKPALEVAAVANVGGSSSAVTSMPISMTVPGWPGALPLGYFAPAAANWPPLPGVVPMDGADKTPAMQPPYIFQKSRQTWKRCATHSYIAHFIECQLRISRQPFCTVANYFGPRQYNLNAPLAPSSEIINLGSSIPGTVSPATAGNSVPISRGLESTQEKNIGSFPLSSKEKTFNYMDARRKQPSHQQATQQISSTIMQPGHGFALSTTQSGAGVNCSSAGSTVNVGSLVNGGNAAVGAVPSFGTGPPNNNLASMGADAQYMAMLQQSGMLQQGGYSFAISPHIGATYGGASNHVVQQPAQFFNPHFYATQSLHPPHPQPQPQSQQQGPQNPSTSSGSSSSQQHKQQLPGSRNFSSSQKQQQQGTPSPSPSNSQHHHHMPMTQARHVDREANNGGDSPSTADSRLPVLQKTFYGPGSISSSNLSVTSPSLLAQVQAQDPALSTALGGKHNGKQQQQQPTPPQIQHQVAAGYNIQQHHGNGPTFQMTSKDLELSQPQAQAISAMNRNLGVLCFPPMAQGHAMSQGMPEFARHQMAVQAQQNTVQPSTQPQHSGQMQRTQPTSTGDGRSSIDSMNNAGGRGSEEERKSSMKGGIGHSLNFPRIETENCTNTWASPTDGSHTTSLVANSIGQHKQNSECSSSWKWKPKFSSH</sequence>
<feature type="region of interest" description="Disordered" evidence="1">
    <location>
        <begin position="1132"/>
        <end position="1151"/>
    </location>
</feature>
<evidence type="ECO:0008006" key="4">
    <source>
        <dbReference type="Google" id="ProtNLM"/>
    </source>
</evidence>
<feature type="region of interest" description="Disordered" evidence="1">
    <location>
        <begin position="1"/>
        <end position="234"/>
    </location>
</feature>
<feature type="compositionally biased region" description="Basic residues" evidence="1">
    <location>
        <begin position="152"/>
        <end position="162"/>
    </location>
</feature>
<organism evidence="2 3">
    <name type="scientific">Taxus chinensis</name>
    <name type="common">Chinese yew</name>
    <name type="synonym">Taxus wallichiana var. chinensis</name>
    <dbReference type="NCBI Taxonomy" id="29808"/>
    <lineage>
        <taxon>Eukaryota</taxon>
        <taxon>Viridiplantae</taxon>
        <taxon>Streptophyta</taxon>
        <taxon>Embryophyta</taxon>
        <taxon>Tracheophyta</taxon>
        <taxon>Spermatophyta</taxon>
        <taxon>Pinopsida</taxon>
        <taxon>Pinidae</taxon>
        <taxon>Conifers II</taxon>
        <taxon>Cupressales</taxon>
        <taxon>Taxaceae</taxon>
        <taxon>Taxus</taxon>
    </lineage>
</organism>
<feature type="region of interest" description="Disordered" evidence="1">
    <location>
        <begin position="667"/>
        <end position="693"/>
    </location>
</feature>
<dbReference type="Proteomes" id="UP000824469">
    <property type="component" value="Unassembled WGS sequence"/>
</dbReference>
<dbReference type="EMBL" id="JAHRHJ020000009">
    <property type="protein sequence ID" value="KAH9301849.1"/>
    <property type="molecule type" value="Genomic_DNA"/>
</dbReference>
<feature type="region of interest" description="Disordered" evidence="1">
    <location>
        <begin position="1316"/>
        <end position="1339"/>
    </location>
</feature>
<dbReference type="GO" id="GO:0005634">
    <property type="term" value="C:nucleus"/>
    <property type="evidence" value="ECO:0007669"/>
    <property type="project" value="TreeGrafter"/>
</dbReference>
<feature type="compositionally biased region" description="Polar residues" evidence="1">
    <location>
        <begin position="1316"/>
        <end position="1326"/>
    </location>
</feature>
<gene>
    <name evidence="2" type="ORF">KI387_013432</name>
</gene>
<feature type="compositionally biased region" description="Low complexity" evidence="1">
    <location>
        <begin position="282"/>
        <end position="299"/>
    </location>
</feature>
<protein>
    <recommendedName>
        <fullName evidence="4">Time for coffee</fullName>
    </recommendedName>
</protein>
<feature type="compositionally biased region" description="Polar residues" evidence="1">
    <location>
        <begin position="668"/>
        <end position="681"/>
    </location>
</feature>
<evidence type="ECO:0000313" key="2">
    <source>
        <dbReference type="EMBL" id="KAH9301849.1"/>
    </source>
</evidence>
<evidence type="ECO:0000313" key="3">
    <source>
        <dbReference type="Proteomes" id="UP000824469"/>
    </source>
</evidence>
<evidence type="ECO:0000256" key="1">
    <source>
        <dbReference type="SAM" id="MobiDB-lite"/>
    </source>
</evidence>
<feature type="region of interest" description="Disordered" evidence="1">
    <location>
        <begin position="615"/>
        <end position="640"/>
    </location>
</feature>
<feature type="compositionally biased region" description="Low complexity" evidence="1">
    <location>
        <begin position="57"/>
        <end position="66"/>
    </location>
</feature>
<dbReference type="InterPro" id="IPR039317">
    <property type="entry name" value="TIC"/>
</dbReference>
<feature type="region of interest" description="Disordered" evidence="1">
    <location>
        <begin position="481"/>
        <end position="506"/>
    </location>
</feature>
<feature type="region of interest" description="Disordered" evidence="1">
    <location>
        <begin position="275"/>
        <end position="353"/>
    </location>
</feature>